<proteinExistence type="predicted"/>
<accession>A0A4Y2U8L0</accession>
<name>A0A4Y2U8L0_ARAVE</name>
<sequence length="151" mass="17245">MTVFMYEEGRYANLERFEKPVITVVKSFLTIPLEKKRTSFTDELFNQKGSNLSTTLREYQNLKRLQKGPFQKVVQGGEWKRLSNENAEEAAFAVVEVLTFFDKCSSGVTRFVSPLVYSTKGSSIYCNVVSKQDPRCASAETCRFREAHSIC</sequence>
<keyword evidence="2" id="KW-1185">Reference proteome</keyword>
<dbReference type="Proteomes" id="UP000499080">
    <property type="component" value="Unassembled WGS sequence"/>
</dbReference>
<evidence type="ECO:0000313" key="2">
    <source>
        <dbReference type="Proteomes" id="UP000499080"/>
    </source>
</evidence>
<protein>
    <submittedName>
        <fullName evidence="1">Uncharacterized protein</fullName>
    </submittedName>
</protein>
<reference evidence="1 2" key="1">
    <citation type="journal article" date="2019" name="Sci. Rep.">
        <title>Orb-weaving spider Araneus ventricosus genome elucidates the spidroin gene catalogue.</title>
        <authorList>
            <person name="Kono N."/>
            <person name="Nakamura H."/>
            <person name="Ohtoshi R."/>
            <person name="Moran D.A.P."/>
            <person name="Shinohara A."/>
            <person name="Yoshida Y."/>
            <person name="Fujiwara M."/>
            <person name="Mori M."/>
            <person name="Tomita M."/>
            <person name="Arakawa K."/>
        </authorList>
    </citation>
    <scope>NUCLEOTIDE SEQUENCE [LARGE SCALE GENOMIC DNA]</scope>
</reference>
<organism evidence="1 2">
    <name type="scientific">Araneus ventricosus</name>
    <name type="common">Orbweaver spider</name>
    <name type="synonym">Epeira ventricosa</name>
    <dbReference type="NCBI Taxonomy" id="182803"/>
    <lineage>
        <taxon>Eukaryota</taxon>
        <taxon>Metazoa</taxon>
        <taxon>Ecdysozoa</taxon>
        <taxon>Arthropoda</taxon>
        <taxon>Chelicerata</taxon>
        <taxon>Arachnida</taxon>
        <taxon>Araneae</taxon>
        <taxon>Araneomorphae</taxon>
        <taxon>Entelegynae</taxon>
        <taxon>Araneoidea</taxon>
        <taxon>Araneidae</taxon>
        <taxon>Araneus</taxon>
    </lineage>
</organism>
<dbReference type="AlphaFoldDB" id="A0A4Y2U8L0"/>
<gene>
    <name evidence="1" type="ORF">AVEN_114750_1</name>
</gene>
<dbReference type="EMBL" id="BGPR01033899">
    <property type="protein sequence ID" value="GBO08016.1"/>
    <property type="molecule type" value="Genomic_DNA"/>
</dbReference>
<evidence type="ECO:0000313" key="1">
    <source>
        <dbReference type="EMBL" id="GBO08016.1"/>
    </source>
</evidence>
<comment type="caution">
    <text evidence="1">The sequence shown here is derived from an EMBL/GenBank/DDBJ whole genome shotgun (WGS) entry which is preliminary data.</text>
</comment>
<dbReference type="OrthoDB" id="6471039at2759"/>